<sequence length="172" mass="19340">MWTKHRGKLMPVLVLLQIVFLVGIAGSYYAAERFGQPVRIRTAPVDPRDIVYGDYVTLSYEISSLNRTLWKSPGEPPRSGETVYVVLAPQSNIYTAGAIYRNKPQAEANQITLKARVTYMTEDIINVRYGLERYYVQQNEGKALEEKAADMLAVVKVAPWGTAVLSGLEEER</sequence>
<keyword evidence="1" id="KW-0812">Transmembrane</keyword>
<dbReference type="Proteomes" id="UP001589776">
    <property type="component" value="Unassembled WGS sequence"/>
</dbReference>
<organism evidence="2 3">
    <name type="scientific">Paenibacillus chartarius</name>
    <dbReference type="NCBI Taxonomy" id="747481"/>
    <lineage>
        <taxon>Bacteria</taxon>
        <taxon>Bacillati</taxon>
        <taxon>Bacillota</taxon>
        <taxon>Bacilli</taxon>
        <taxon>Bacillales</taxon>
        <taxon>Paenibacillaceae</taxon>
        <taxon>Paenibacillus</taxon>
    </lineage>
</organism>
<protein>
    <submittedName>
        <fullName evidence="2">GDYXXLXY domain-containing protein</fullName>
    </submittedName>
</protein>
<comment type="caution">
    <text evidence="2">The sequence shown here is derived from an EMBL/GenBank/DDBJ whole genome shotgun (WGS) entry which is preliminary data.</text>
</comment>
<dbReference type="RefSeq" id="WP_377472944.1">
    <property type="nucleotide sequence ID" value="NZ_JBHLWN010000098.1"/>
</dbReference>
<reference evidence="2 3" key="1">
    <citation type="submission" date="2024-09" db="EMBL/GenBank/DDBJ databases">
        <authorList>
            <person name="Sun Q."/>
            <person name="Mori K."/>
        </authorList>
    </citation>
    <scope>NUCLEOTIDE SEQUENCE [LARGE SCALE GENOMIC DNA]</scope>
    <source>
        <strain evidence="2 3">CCM 7759</strain>
    </source>
</reference>
<proteinExistence type="predicted"/>
<keyword evidence="3" id="KW-1185">Reference proteome</keyword>
<name>A0ABV6DS84_9BACL</name>
<evidence type="ECO:0000313" key="2">
    <source>
        <dbReference type="EMBL" id="MFC0215494.1"/>
    </source>
</evidence>
<feature type="transmembrane region" description="Helical" evidence="1">
    <location>
        <begin position="12"/>
        <end position="31"/>
    </location>
</feature>
<dbReference type="Pfam" id="PF14345">
    <property type="entry name" value="GDYXXLXY"/>
    <property type="match status" value="1"/>
</dbReference>
<evidence type="ECO:0000313" key="3">
    <source>
        <dbReference type="Proteomes" id="UP001589776"/>
    </source>
</evidence>
<keyword evidence="1" id="KW-0472">Membrane</keyword>
<gene>
    <name evidence="2" type="ORF">ACFFK0_24170</name>
</gene>
<accession>A0ABV6DS84</accession>
<dbReference type="EMBL" id="JBHLWN010000098">
    <property type="protein sequence ID" value="MFC0215494.1"/>
    <property type="molecule type" value="Genomic_DNA"/>
</dbReference>
<keyword evidence="1" id="KW-1133">Transmembrane helix</keyword>
<dbReference type="InterPro" id="IPR025833">
    <property type="entry name" value="GDYXXLXY"/>
</dbReference>
<evidence type="ECO:0000256" key="1">
    <source>
        <dbReference type="SAM" id="Phobius"/>
    </source>
</evidence>